<comment type="caution">
    <text evidence="2">The sequence shown here is derived from an EMBL/GenBank/DDBJ whole genome shotgun (WGS) entry which is preliminary data.</text>
</comment>
<protein>
    <submittedName>
        <fullName evidence="2">Uncharacterized protein</fullName>
    </submittedName>
</protein>
<dbReference type="InParanoid" id="A0A1Y2F584"/>
<organism evidence="2 3">
    <name type="scientific">Leucosporidium creatinivorum</name>
    <dbReference type="NCBI Taxonomy" id="106004"/>
    <lineage>
        <taxon>Eukaryota</taxon>
        <taxon>Fungi</taxon>
        <taxon>Dikarya</taxon>
        <taxon>Basidiomycota</taxon>
        <taxon>Pucciniomycotina</taxon>
        <taxon>Microbotryomycetes</taxon>
        <taxon>Leucosporidiales</taxon>
        <taxon>Leucosporidium</taxon>
    </lineage>
</organism>
<evidence type="ECO:0000313" key="2">
    <source>
        <dbReference type="EMBL" id="ORY78827.1"/>
    </source>
</evidence>
<evidence type="ECO:0000256" key="1">
    <source>
        <dbReference type="SAM" id="MobiDB-lite"/>
    </source>
</evidence>
<feature type="compositionally biased region" description="Basic residues" evidence="1">
    <location>
        <begin position="100"/>
        <end position="131"/>
    </location>
</feature>
<dbReference type="EMBL" id="MCGR01000028">
    <property type="protein sequence ID" value="ORY78827.1"/>
    <property type="molecule type" value="Genomic_DNA"/>
</dbReference>
<keyword evidence="3" id="KW-1185">Reference proteome</keyword>
<reference evidence="2 3" key="1">
    <citation type="submission" date="2016-07" db="EMBL/GenBank/DDBJ databases">
        <title>Pervasive Adenine N6-methylation of Active Genes in Fungi.</title>
        <authorList>
            <consortium name="DOE Joint Genome Institute"/>
            <person name="Mondo S.J."/>
            <person name="Dannebaum R.O."/>
            <person name="Kuo R.C."/>
            <person name="Labutti K."/>
            <person name="Haridas S."/>
            <person name="Kuo A."/>
            <person name="Salamov A."/>
            <person name="Ahrendt S.R."/>
            <person name="Lipzen A."/>
            <person name="Sullivan W."/>
            <person name="Andreopoulos W.B."/>
            <person name="Clum A."/>
            <person name="Lindquist E."/>
            <person name="Daum C."/>
            <person name="Ramamoorthy G.K."/>
            <person name="Gryganskyi A."/>
            <person name="Culley D."/>
            <person name="Magnuson J.K."/>
            <person name="James T.Y."/>
            <person name="O'Malley M.A."/>
            <person name="Stajich J.E."/>
            <person name="Spatafora J.W."/>
            <person name="Visel A."/>
            <person name="Grigoriev I.V."/>
        </authorList>
    </citation>
    <scope>NUCLEOTIDE SEQUENCE [LARGE SCALE GENOMIC DNA]</scope>
    <source>
        <strain evidence="2 3">62-1032</strain>
    </source>
</reference>
<dbReference type="AlphaFoldDB" id="A0A1Y2F584"/>
<evidence type="ECO:0000313" key="3">
    <source>
        <dbReference type="Proteomes" id="UP000193467"/>
    </source>
</evidence>
<gene>
    <name evidence="2" type="ORF">BCR35DRAFT_98671</name>
</gene>
<name>A0A1Y2F584_9BASI</name>
<accession>A0A1Y2F584</accession>
<feature type="region of interest" description="Disordered" evidence="1">
    <location>
        <begin position="44"/>
        <end position="131"/>
    </location>
</feature>
<dbReference type="Proteomes" id="UP000193467">
    <property type="component" value="Unassembled WGS sequence"/>
</dbReference>
<proteinExistence type="predicted"/>
<feature type="compositionally biased region" description="Polar residues" evidence="1">
    <location>
        <begin position="61"/>
        <end position="71"/>
    </location>
</feature>
<sequence>MVDSNGRGGARSICHSVTPLLASHTNLAIPPPLLPTSLTRHDLSKIPLTPPSPTFPRLPSLPSTLLNSQLSPIRPPLPNPTRSFFVERLGRQGSRSSSKDRRRARFSTRLTTPRKSHPFPHRLAHLPLPHH</sequence>